<dbReference type="Gene3D" id="1.10.10.60">
    <property type="entry name" value="Homeodomain-like"/>
    <property type="match status" value="2"/>
</dbReference>
<protein>
    <submittedName>
        <fullName evidence="9">Uncharacterized protein</fullName>
    </submittedName>
</protein>
<dbReference type="SMART" id="SM00717">
    <property type="entry name" value="SANT"/>
    <property type="match status" value="2"/>
</dbReference>
<dbReference type="Pfam" id="PF00249">
    <property type="entry name" value="Myb_DNA-binding"/>
    <property type="match status" value="2"/>
</dbReference>
<dbReference type="Proteomes" id="UP001152523">
    <property type="component" value="Unassembled WGS sequence"/>
</dbReference>
<dbReference type="AlphaFoldDB" id="A0AAV0GIA1"/>
<evidence type="ECO:0000256" key="5">
    <source>
        <dbReference type="SAM" id="MobiDB-lite"/>
    </source>
</evidence>
<evidence type="ECO:0000256" key="4">
    <source>
        <dbReference type="ARBA" id="ARBA00023242"/>
    </source>
</evidence>
<keyword evidence="2" id="KW-0677">Repeat</keyword>
<feature type="region of interest" description="Disordered" evidence="5">
    <location>
        <begin position="165"/>
        <end position="193"/>
    </location>
</feature>
<dbReference type="InterPro" id="IPR017930">
    <property type="entry name" value="Myb_dom"/>
</dbReference>
<feature type="domain" description="Myb-like" evidence="6">
    <location>
        <begin position="62"/>
        <end position="112"/>
    </location>
</feature>
<reference evidence="9" key="1">
    <citation type="submission" date="2022-07" db="EMBL/GenBank/DDBJ databases">
        <authorList>
            <person name="Macas J."/>
            <person name="Novak P."/>
            <person name="Neumann P."/>
        </authorList>
    </citation>
    <scope>NUCLEOTIDE SEQUENCE</scope>
</reference>
<dbReference type="EMBL" id="CAMAPF010001137">
    <property type="protein sequence ID" value="CAH9147694.1"/>
    <property type="molecule type" value="Genomic_DNA"/>
</dbReference>
<dbReference type="PROSITE" id="PS50090">
    <property type="entry name" value="MYB_LIKE"/>
    <property type="match status" value="2"/>
</dbReference>
<feature type="domain" description="HTH myb-type" evidence="7">
    <location>
        <begin position="9"/>
        <end position="61"/>
    </location>
</feature>
<dbReference type="GO" id="GO:0010597">
    <property type="term" value="P:green leaf volatile biosynthetic process"/>
    <property type="evidence" value="ECO:0007669"/>
    <property type="project" value="UniProtKB-ARBA"/>
</dbReference>
<accession>A0AAV0GIA1</accession>
<evidence type="ECO:0000256" key="1">
    <source>
        <dbReference type="ARBA" id="ARBA00004123"/>
    </source>
</evidence>
<dbReference type="GO" id="GO:0000976">
    <property type="term" value="F:transcription cis-regulatory region binding"/>
    <property type="evidence" value="ECO:0007669"/>
    <property type="project" value="UniProtKB-ARBA"/>
</dbReference>
<organism evidence="9 10">
    <name type="scientific">Cuscuta epithymum</name>
    <dbReference type="NCBI Taxonomy" id="186058"/>
    <lineage>
        <taxon>Eukaryota</taxon>
        <taxon>Viridiplantae</taxon>
        <taxon>Streptophyta</taxon>
        <taxon>Embryophyta</taxon>
        <taxon>Tracheophyta</taxon>
        <taxon>Spermatophyta</taxon>
        <taxon>Magnoliopsida</taxon>
        <taxon>eudicotyledons</taxon>
        <taxon>Gunneridae</taxon>
        <taxon>Pentapetalae</taxon>
        <taxon>asterids</taxon>
        <taxon>lamiids</taxon>
        <taxon>Solanales</taxon>
        <taxon>Convolvulaceae</taxon>
        <taxon>Cuscuteae</taxon>
        <taxon>Cuscuta</taxon>
        <taxon>Cuscuta subgen. Cuscuta</taxon>
    </lineage>
</organism>
<evidence type="ECO:0000259" key="7">
    <source>
        <dbReference type="PROSITE" id="PS51294"/>
    </source>
</evidence>
<dbReference type="InterPro" id="IPR009057">
    <property type="entry name" value="Homeodomain-like_sf"/>
</dbReference>
<comment type="subcellular location">
    <subcellularLocation>
        <location evidence="1">Nucleus</location>
    </subcellularLocation>
</comment>
<dbReference type="SUPFAM" id="SSF46689">
    <property type="entry name" value="Homeodomain-like"/>
    <property type="match status" value="1"/>
</dbReference>
<dbReference type="PROSITE" id="PS51294">
    <property type="entry name" value="HTH_MYB"/>
    <property type="match status" value="2"/>
</dbReference>
<evidence type="ECO:0000313" key="8">
    <source>
        <dbReference type="EMBL" id="CAH9114800.1"/>
    </source>
</evidence>
<evidence type="ECO:0000313" key="9">
    <source>
        <dbReference type="EMBL" id="CAH9147694.1"/>
    </source>
</evidence>
<dbReference type="CDD" id="cd00167">
    <property type="entry name" value="SANT"/>
    <property type="match status" value="2"/>
</dbReference>
<dbReference type="EMBL" id="CAMAPF010000232">
    <property type="protein sequence ID" value="CAH9114800.1"/>
    <property type="molecule type" value="Genomic_DNA"/>
</dbReference>
<proteinExistence type="predicted"/>
<feature type="compositionally biased region" description="Polar residues" evidence="5">
    <location>
        <begin position="165"/>
        <end position="184"/>
    </location>
</feature>
<gene>
    <name evidence="8" type="ORF">CEPIT_LOCUS20859</name>
    <name evidence="9" type="ORF">CEPIT_LOCUS43926</name>
</gene>
<feature type="domain" description="HTH myb-type" evidence="7">
    <location>
        <begin position="62"/>
        <end position="116"/>
    </location>
</feature>
<evidence type="ECO:0000256" key="3">
    <source>
        <dbReference type="ARBA" id="ARBA00023125"/>
    </source>
</evidence>
<name>A0AAV0GIA1_9ASTE</name>
<comment type="caution">
    <text evidence="9">The sequence shown here is derived from an EMBL/GenBank/DDBJ whole genome shotgun (WGS) entry which is preliminary data.</text>
</comment>
<dbReference type="PANTHER" id="PTHR10641">
    <property type="entry name" value="MYB FAMILY TRANSCRIPTION FACTOR"/>
    <property type="match status" value="1"/>
</dbReference>
<dbReference type="InterPro" id="IPR001005">
    <property type="entry name" value="SANT/Myb"/>
</dbReference>
<sequence length="248" mass="27924">MGRKPCCNKEGLRRGVWTPEEDKILVDYITNNGHGNWRSLPKLAGLLRCGKSCRLRWANYLRPNIKRGEFSAEEINTIIQLHSVLGNKWSAIASHLPGRTDNDIKNYWNSHLRRLTVHPNHQNQQLSPSVESLSKMDCDPFLRLLNSKVGESFCGGFQKSYQNPEIPQASASSTGKTQSCSGITLQKDEPSSKNFCSSYTMPMHCKVEEEDSSEMAIKLLLDFPAGVDEILGLLHGPEDDLSFYDHQC</sequence>
<keyword evidence="4" id="KW-0539">Nucleus</keyword>
<dbReference type="InterPro" id="IPR015495">
    <property type="entry name" value="Myb_TF_plants"/>
</dbReference>
<dbReference type="GO" id="GO:0005634">
    <property type="term" value="C:nucleus"/>
    <property type="evidence" value="ECO:0007669"/>
    <property type="project" value="UniProtKB-SubCell"/>
</dbReference>
<evidence type="ECO:0000313" key="10">
    <source>
        <dbReference type="Proteomes" id="UP001152523"/>
    </source>
</evidence>
<dbReference type="PANTHER" id="PTHR10641:SF1387">
    <property type="entry name" value="OS08G0486300 PROTEIN"/>
    <property type="match status" value="1"/>
</dbReference>
<evidence type="ECO:0000256" key="2">
    <source>
        <dbReference type="ARBA" id="ARBA00022737"/>
    </source>
</evidence>
<keyword evidence="10" id="KW-1185">Reference proteome</keyword>
<evidence type="ECO:0000259" key="6">
    <source>
        <dbReference type="PROSITE" id="PS50090"/>
    </source>
</evidence>
<feature type="domain" description="Myb-like" evidence="6">
    <location>
        <begin position="9"/>
        <end position="61"/>
    </location>
</feature>
<keyword evidence="3" id="KW-0238">DNA-binding</keyword>
<dbReference type="FunFam" id="1.10.10.60:FF:000001">
    <property type="entry name" value="MYB-related transcription factor"/>
    <property type="match status" value="1"/>
</dbReference>